<accession>A0A9P0K498</accession>
<comment type="caution">
    <text evidence="1">The sequence shown here is derived from an EMBL/GenBank/DDBJ whole genome shotgun (WGS) entry which is preliminary data.</text>
</comment>
<keyword evidence="2" id="KW-1185">Reference proteome</keyword>
<organism evidence="1 2">
    <name type="scientific">Acanthoscelides obtectus</name>
    <name type="common">Bean weevil</name>
    <name type="synonym">Bruchus obtectus</name>
    <dbReference type="NCBI Taxonomy" id="200917"/>
    <lineage>
        <taxon>Eukaryota</taxon>
        <taxon>Metazoa</taxon>
        <taxon>Ecdysozoa</taxon>
        <taxon>Arthropoda</taxon>
        <taxon>Hexapoda</taxon>
        <taxon>Insecta</taxon>
        <taxon>Pterygota</taxon>
        <taxon>Neoptera</taxon>
        <taxon>Endopterygota</taxon>
        <taxon>Coleoptera</taxon>
        <taxon>Polyphaga</taxon>
        <taxon>Cucujiformia</taxon>
        <taxon>Chrysomeloidea</taxon>
        <taxon>Chrysomelidae</taxon>
        <taxon>Bruchinae</taxon>
        <taxon>Bruchini</taxon>
        <taxon>Acanthoscelides</taxon>
    </lineage>
</organism>
<evidence type="ECO:0000313" key="2">
    <source>
        <dbReference type="Proteomes" id="UP001152888"/>
    </source>
</evidence>
<dbReference type="EMBL" id="CAKOFQ010006732">
    <property type="protein sequence ID" value="CAH1966316.1"/>
    <property type="molecule type" value="Genomic_DNA"/>
</dbReference>
<name>A0A9P0K498_ACAOB</name>
<reference evidence="1" key="1">
    <citation type="submission" date="2022-03" db="EMBL/GenBank/DDBJ databases">
        <authorList>
            <person name="Sayadi A."/>
        </authorList>
    </citation>
    <scope>NUCLEOTIDE SEQUENCE</scope>
</reference>
<gene>
    <name evidence="1" type="ORF">ACAOBT_LOCUS6773</name>
</gene>
<sequence length="169" mass="19018">MNQEIYEELLFARTLITDTKDYIRRVDLRIEEEDEEEGGGSVAKAFSIYLVVTVRRGRRCNVPHPELTRRRPNASKIDGMGKPLGDTGGLLSVLTPLPLPHTPPYTTGPAVAPTPLLLHCQRCVFFVLCRTPPRRIEGRNATKNKHVKDTFFSTEWSKNLLVIGTGLCF</sequence>
<dbReference type="Proteomes" id="UP001152888">
    <property type="component" value="Unassembled WGS sequence"/>
</dbReference>
<dbReference type="AlphaFoldDB" id="A0A9P0K498"/>
<proteinExistence type="predicted"/>
<protein>
    <submittedName>
        <fullName evidence="1">Uncharacterized protein</fullName>
    </submittedName>
</protein>
<evidence type="ECO:0000313" key="1">
    <source>
        <dbReference type="EMBL" id="CAH1966316.1"/>
    </source>
</evidence>